<reference evidence="2" key="1">
    <citation type="submission" date="2020-02" db="EMBL/GenBank/DDBJ databases">
        <authorList>
            <person name="Meier V. D."/>
        </authorList>
    </citation>
    <scope>NUCLEOTIDE SEQUENCE</scope>
    <source>
        <strain evidence="2">AVDCRST_MAG93</strain>
    </source>
</reference>
<feature type="region of interest" description="Disordered" evidence="1">
    <location>
        <begin position="23"/>
        <end position="46"/>
    </location>
</feature>
<protein>
    <submittedName>
        <fullName evidence="2">Uncharacterized protein</fullName>
    </submittedName>
</protein>
<sequence length="156" mass="17608">MHGCQEQCVTKACEALPHRRAQAHQQRIDEQGAVTQHGSRGSHGHRQRLCADRCRILPAIVWRGGNARQTVARIEPERGPFLGLTQDAVRIGLATRDEMRKIRTAGRLSHWVIAQVEAPADMIAAVFERCVLCAAMHEQHVTRLHRERNYAIGVER</sequence>
<accession>A0A6J4NKR9</accession>
<gene>
    <name evidence="2" type="ORF">AVDCRST_MAG93-9704</name>
</gene>
<proteinExistence type="predicted"/>
<evidence type="ECO:0000256" key="1">
    <source>
        <dbReference type="SAM" id="MobiDB-lite"/>
    </source>
</evidence>
<organism evidence="2">
    <name type="scientific">uncultured Chloroflexia bacterium</name>
    <dbReference type="NCBI Taxonomy" id="1672391"/>
    <lineage>
        <taxon>Bacteria</taxon>
        <taxon>Bacillati</taxon>
        <taxon>Chloroflexota</taxon>
        <taxon>Chloroflexia</taxon>
        <taxon>environmental samples</taxon>
    </lineage>
</organism>
<dbReference type="EMBL" id="CADCTR010003256">
    <property type="protein sequence ID" value="CAA9390480.1"/>
    <property type="molecule type" value="Genomic_DNA"/>
</dbReference>
<name>A0A6J4NKR9_9CHLR</name>
<dbReference type="AlphaFoldDB" id="A0A6J4NKR9"/>
<evidence type="ECO:0000313" key="2">
    <source>
        <dbReference type="EMBL" id="CAA9390480.1"/>
    </source>
</evidence>